<dbReference type="Proteomes" id="UP001209878">
    <property type="component" value="Unassembled WGS sequence"/>
</dbReference>
<organism evidence="1 2">
    <name type="scientific">Ridgeia piscesae</name>
    <name type="common">Tubeworm</name>
    <dbReference type="NCBI Taxonomy" id="27915"/>
    <lineage>
        <taxon>Eukaryota</taxon>
        <taxon>Metazoa</taxon>
        <taxon>Spiralia</taxon>
        <taxon>Lophotrochozoa</taxon>
        <taxon>Annelida</taxon>
        <taxon>Polychaeta</taxon>
        <taxon>Sedentaria</taxon>
        <taxon>Canalipalpata</taxon>
        <taxon>Sabellida</taxon>
        <taxon>Siboglinidae</taxon>
        <taxon>Ridgeia</taxon>
    </lineage>
</organism>
<evidence type="ECO:0000313" key="1">
    <source>
        <dbReference type="EMBL" id="KAK2172380.1"/>
    </source>
</evidence>
<evidence type="ECO:0000313" key="2">
    <source>
        <dbReference type="Proteomes" id="UP001209878"/>
    </source>
</evidence>
<dbReference type="EMBL" id="JAODUO010000966">
    <property type="protein sequence ID" value="KAK2172380.1"/>
    <property type="molecule type" value="Genomic_DNA"/>
</dbReference>
<reference evidence="1" key="1">
    <citation type="journal article" date="2023" name="Mol. Biol. Evol.">
        <title>Third-Generation Sequencing Reveals the Adaptive Role of the Epigenome in Three Deep-Sea Polychaetes.</title>
        <authorList>
            <person name="Perez M."/>
            <person name="Aroh O."/>
            <person name="Sun Y."/>
            <person name="Lan Y."/>
            <person name="Juniper S.K."/>
            <person name="Young C.R."/>
            <person name="Angers B."/>
            <person name="Qian P.Y."/>
        </authorList>
    </citation>
    <scope>NUCLEOTIDE SEQUENCE</scope>
    <source>
        <strain evidence="1">R07B-5</strain>
    </source>
</reference>
<proteinExistence type="predicted"/>
<name>A0AAD9KKL1_RIDPI</name>
<dbReference type="AlphaFoldDB" id="A0AAD9KKL1"/>
<gene>
    <name evidence="1" type="ORF">NP493_963g00049</name>
</gene>
<keyword evidence="2" id="KW-1185">Reference proteome</keyword>
<accession>A0AAD9KKL1</accession>
<sequence length="116" mass="12541">MLSETGPAVHVIGQQISGRHIVTSGYIKMFVCTGNSQEGPSTTLTVVHWHAVSTLASEMSNSLDGISPENEKSHAHAHARLKRSQLVTKYADQRCVGHPMSFLSATLNTNSTKARI</sequence>
<protein>
    <submittedName>
        <fullName evidence="1">Uncharacterized protein</fullName>
    </submittedName>
</protein>
<comment type="caution">
    <text evidence="1">The sequence shown here is derived from an EMBL/GenBank/DDBJ whole genome shotgun (WGS) entry which is preliminary data.</text>
</comment>